<proteinExistence type="predicted"/>
<protein>
    <submittedName>
        <fullName evidence="1">Uncharacterized protein</fullName>
    </submittedName>
</protein>
<name>D1NU54_9BIFI</name>
<evidence type="ECO:0000313" key="2">
    <source>
        <dbReference type="Proteomes" id="UP000003656"/>
    </source>
</evidence>
<dbReference type="AlphaFoldDB" id="D1NU54"/>
<sequence>MHEPPEQPKTTGGLKSGRAFQTAVQAMEPAATSSLWRRMVTVSSRNEEVRKHYTHIYMTQMKGTYPQYWGANIEAMSALRSVTEIGPSHDTAINLRLRNT</sequence>
<dbReference type="Proteomes" id="UP000003656">
    <property type="component" value="Unassembled WGS sequence"/>
</dbReference>
<organism evidence="1 2">
    <name type="scientific">Bifidobacterium gallicum DSM 20093 = LMG 11596</name>
    <dbReference type="NCBI Taxonomy" id="561180"/>
    <lineage>
        <taxon>Bacteria</taxon>
        <taxon>Bacillati</taxon>
        <taxon>Actinomycetota</taxon>
        <taxon>Actinomycetes</taxon>
        <taxon>Bifidobacteriales</taxon>
        <taxon>Bifidobacteriaceae</taxon>
        <taxon>Bifidobacterium</taxon>
    </lineage>
</organism>
<comment type="caution">
    <text evidence="1">The sequence shown here is derived from an EMBL/GenBank/DDBJ whole genome shotgun (WGS) entry which is preliminary data.</text>
</comment>
<reference evidence="1 2" key="1">
    <citation type="submission" date="2009-11" db="EMBL/GenBank/DDBJ databases">
        <authorList>
            <person name="Weinstock G."/>
            <person name="Sodergren E."/>
            <person name="Clifton S."/>
            <person name="Fulton L."/>
            <person name="Fulton B."/>
            <person name="Courtney L."/>
            <person name="Fronick C."/>
            <person name="Harrison M."/>
            <person name="Strong C."/>
            <person name="Farmer C."/>
            <person name="Delahaunty K."/>
            <person name="Markovic C."/>
            <person name="Hall O."/>
            <person name="Minx P."/>
            <person name="Tomlinson C."/>
            <person name="Mitreva M."/>
            <person name="Nelson J."/>
            <person name="Hou S."/>
            <person name="Wollam A."/>
            <person name="Pepin K.H."/>
            <person name="Johnson M."/>
            <person name="Bhonagiri V."/>
            <person name="Nash W.E."/>
            <person name="Warren W."/>
            <person name="Chinwalla A."/>
            <person name="Mardis E.R."/>
            <person name="Wilson R.K."/>
        </authorList>
    </citation>
    <scope>NUCLEOTIDE SEQUENCE [LARGE SCALE GENOMIC DNA]</scope>
    <source>
        <strain evidence="1 2">DSM 20093</strain>
    </source>
</reference>
<evidence type="ECO:0000313" key="1">
    <source>
        <dbReference type="EMBL" id="EFA23258.1"/>
    </source>
</evidence>
<gene>
    <name evidence="1" type="ORF">BIFGAL_03375</name>
</gene>
<dbReference type="STRING" id="561180.BIFGAL_03375"/>
<dbReference type="EMBL" id="ABXB03000002">
    <property type="protein sequence ID" value="EFA23258.1"/>
    <property type="molecule type" value="Genomic_DNA"/>
</dbReference>
<accession>D1NU54</accession>